<evidence type="ECO:0000256" key="3">
    <source>
        <dbReference type="ARBA" id="ARBA00023027"/>
    </source>
</evidence>
<dbReference type="InterPro" id="IPR002347">
    <property type="entry name" value="SDR_fam"/>
</dbReference>
<feature type="region of interest" description="Disordered" evidence="4">
    <location>
        <begin position="1"/>
        <end position="21"/>
    </location>
</feature>
<evidence type="ECO:0000313" key="5">
    <source>
        <dbReference type="EMBL" id="EHY87225.1"/>
    </source>
</evidence>
<dbReference type="PANTHER" id="PTHR43477:SF4">
    <property type="entry name" value="DEHYDROGENASE_REDUCTASE SDR FAMILY MEMBER 6"/>
    <property type="match status" value="1"/>
</dbReference>
<proteinExistence type="inferred from homology"/>
<dbReference type="InterPro" id="IPR051122">
    <property type="entry name" value="SDR_DHRS6-like"/>
</dbReference>
<evidence type="ECO:0000256" key="1">
    <source>
        <dbReference type="ARBA" id="ARBA00006484"/>
    </source>
</evidence>
<dbReference type="Proteomes" id="UP000004705">
    <property type="component" value="Chromosome"/>
</dbReference>
<dbReference type="Pfam" id="PF13561">
    <property type="entry name" value="adh_short_C2"/>
    <property type="match status" value="1"/>
</dbReference>
<dbReference type="OrthoDB" id="9803333at2"/>
<dbReference type="AlphaFoldDB" id="H8G665"/>
<name>H8G665_9PSEU</name>
<evidence type="ECO:0008006" key="7">
    <source>
        <dbReference type="Google" id="ProtNLM"/>
    </source>
</evidence>
<keyword evidence="2" id="KW-0560">Oxidoreductase</keyword>
<dbReference type="GO" id="GO:0016491">
    <property type="term" value="F:oxidoreductase activity"/>
    <property type="evidence" value="ECO:0007669"/>
    <property type="project" value="UniProtKB-KW"/>
</dbReference>
<dbReference type="EMBL" id="CM001466">
    <property type="protein sequence ID" value="EHY87225.1"/>
    <property type="molecule type" value="Genomic_DNA"/>
</dbReference>
<dbReference type="RefSeq" id="WP_005437865.1">
    <property type="nucleotide sequence ID" value="NZ_CM001466.1"/>
</dbReference>
<dbReference type="HOGENOM" id="CLU_1694224_0_0_11"/>
<protein>
    <recommendedName>
        <fullName evidence="7">Short-chain alcohol dehydrogenase like protein</fullName>
    </recommendedName>
</protein>
<keyword evidence="3" id="KW-0520">NAD</keyword>
<sequence length="155" mass="15978">MAGANTAPTRQTANITSTSSTWFTTPEIQIGELDPGFRASGRAGDVGCGDHHRGRAVGDERAVRAPQRVGDERVAVRHRVTEVDAEVLGITCNSVAPGPIATALTRDVTYALDDQVIKRMGTPEEVGAAVAYLASPGAAYVTGQVLSVCGGAAMG</sequence>
<dbReference type="Gene3D" id="3.40.50.720">
    <property type="entry name" value="NAD(P)-binding Rossmann-like Domain"/>
    <property type="match status" value="1"/>
</dbReference>
<gene>
    <name evidence="5" type="ORF">SacazDRAFT_00238</name>
</gene>
<organism evidence="5 6">
    <name type="scientific">Saccharomonospora azurea NA-128</name>
    <dbReference type="NCBI Taxonomy" id="882081"/>
    <lineage>
        <taxon>Bacteria</taxon>
        <taxon>Bacillati</taxon>
        <taxon>Actinomycetota</taxon>
        <taxon>Actinomycetes</taxon>
        <taxon>Pseudonocardiales</taxon>
        <taxon>Pseudonocardiaceae</taxon>
        <taxon>Saccharomonospora</taxon>
    </lineage>
</organism>
<dbReference type="PRINTS" id="PR00081">
    <property type="entry name" value="GDHRDH"/>
</dbReference>
<dbReference type="PANTHER" id="PTHR43477">
    <property type="entry name" value="DIHYDROANTICAPSIN 7-DEHYDROGENASE"/>
    <property type="match status" value="1"/>
</dbReference>
<evidence type="ECO:0000256" key="2">
    <source>
        <dbReference type="ARBA" id="ARBA00023002"/>
    </source>
</evidence>
<reference evidence="5 6" key="1">
    <citation type="journal article" date="2012" name="Stand. Genomic Sci.">
        <title>Genome sequence of the soil bacterium Saccharomonospora azurea type strain (NA-128(T)).</title>
        <authorList>
            <person name="Klenk H.P."/>
            <person name="Held B."/>
            <person name="Lucas S."/>
            <person name="Lapidus A."/>
            <person name="Copeland A."/>
            <person name="Hammon N."/>
            <person name="Pitluck S."/>
            <person name="Goodwin L.A."/>
            <person name="Han C."/>
            <person name="Tapia R."/>
            <person name="Brambilla E.M."/>
            <person name="Potter G."/>
            <person name="Land M."/>
            <person name="Ivanova N."/>
            <person name="Rohde M."/>
            <person name="Goker M."/>
            <person name="Detter J.C."/>
            <person name="Kyrpides N.C."/>
            <person name="Woyke T."/>
        </authorList>
    </citation>
    <scope>NUCLEOTIDE SEQUENCE [LARGE SCALE GENOMIC DNA]</scope>
    <source>
        <strain evidence="5 6">NA-128</strain>
    </source>
</reference>
<accession>H8G665</accession>
<dbReference type="InterPro" id="IPR036291">
    <property type="entry name" value="NAD(P)-bd_dom_sf"/>
</dbReference>
<comment type="similarity">
    <text evidence="1">Belongs to the short-chain dehydrogenases/reductases (SDR) family.</text>
</comment>
<dbReference type="SUPFAM" id="SSF51735">
    <property type="entry name" value="NAD(P)-binding Rossmann-fold domains"/>
    <property type="match status" value="1"/>
</dbReference>
<keyword evidence="6" id="KW-1185">Reference proteome</keyword>
<evidence type="ECO:0000256" key="4">
    <source>
        <dbReference type="SAM" id="MobiDB-lite"/>
    </source>
</evidence>
<evidence type="ECO:0000313" key="6">
    <source>
        <dbReference type="Proteomes" id="UP000004705"/>
    </source>
</evidence>